<dbReference type="SUPFAM" id="SSF51735">
    <property type="entry name" value="NAD(P)-binding Rossmann-fold domains"/>
    <property type="match status" value="1"/>
</dbReference>
<proteinExistence type="predicted"/>
<name>A0AA42R8C2_AERCA</name>
<dbReference type="Gene3D" id="3.40.50.720">
    <property type="entry name" value="NAD(P)-binding Rossmann-like Domain"/>
    <property type="match status" value="1"/>
</dbReference>
<dbReference type="RefSeq" id="WP_128312896.1">
    <property type="nucleotide sequence ID" value="NZ_CP100392.1"/>
</dbReference>
<dbReference type="AlphaFoldDB" id="A0AA42R8C2"/>
<accession>A0AA42R8C2</accession>
<organism evidence="2 3">
    <name type="scientific">Aeromonas caviae</name>
    <name type="common">Aeromonas punctata</name>
    <dbReference type="NCBI Taxonomy" id="648"/>
    <lineage>
        <taxon>Bacteria</taxon>
        <taxon>Pseudomonadati</taxon>
        <taxon>Pseudomonadota</taxon>
        <taxon>Gammaproteobacteria</taxon>
        <taxon>Aeromonadales</taxon>
        <taxon>Aeromonadaceae</taxon>
        <taxon>Aeromonas</taxon>
    </lineage>
</organism>
<gene>
    <name evidence="2" type="ORF">N5I20_10030</name>
</gene>
<dbReference type="EMBL" id="JAOCIZ010000033">
    <property type="protein sequence ID" value="MDH1505395.1"/>
    <property type="molecule type" value="Genomic_DNA"/>
</dbReference>
<dbReference type="InterPro" id="IPR036291">
    <property type="entry name" value="NAD(P)-bd_dom_sf"/>
</dbReference>
<dbReference type="Pfam" id="PF01408">
    <property type="entry name" value="GFO_IDH_MocA"/>
    <property type="match status" value="1"/>
</dbReference>
<comment type="caution">
    <text evidence="2">The sequence shown here is derived from an EMBL/GenBank/DDBJ whole genome shotgun (WGS) entry which is preliminary data.</text>
</comment>
<reference evidence="2" key="1">
    <citation type="submission" date="2022-09" db="EMBL/GenBank/DDBJ databases">
        <title>Intensive care unit water sources are persistently colonized with multi-drug resistant bacteria and are the site of extensive horizontal gene transfer of antibiotic resistance genes.</title>
        <authorList>
            <person name="Diorio-Toth L."/>
        </authorList>
    </citation>
    <scope>NUCLEOTIDE SEQUENCE</scope>
    <source>
        <strain evidence="2">GD03710</strain>
    </source>
</reference>
<dbReference type="GO" id="GO:0000166">
    <property type="term" value="F:nucleotide binding"/>
    <property type="evidence" value="ECO:0007669"/>
    <property type="project" value="InterPro"/>
</dbReference>
<dbReference type="InterPro" id="IPR000683">
    <property type="entry name" value="Gfo/Idh/MocA-like_OxRdtase_N"/>
</dbReference>
<dbReference type="Proteomes" id="UP001161704">
    <property type="component" value="Unassembled WGS sequence"/>
</dbReference>
<protein>
    <submittedName>
        <fullName evidence="2">Gfo/Idh/MocA family oxidoreductase</fullName>
    </submittedName>
</protein>
<sequence>MKIGFVGLGAVVQTAYLPALAALAENPKIWGFDPAITLPGVMSASTLEALLAEPLDRLVIATPSLLHLPVLEQALASAIPLILVEKPVVATLAQHDRLHALLADPEVAARVLALDHWMARNAVQQLLLSGKLDEGWQPREPEGAGVGLATLADISAVEGFLLEPCGLDEAGEPYALNFATGEPDRRVLRHPDGVILDIGTHLLAMIRELLVALGGDDRLHLIAEGVCDRLGQPIRRGDLETAEGRACLRGEAAGVPLTLWLDKYAGPGVEKKGLCLHFKDGRRIELLRRGNLEWLHHHDVDGMRGWQHEGPLYRHCIAQTLLAPVPLGGWADTTARRLQEVALLLELQQGLRGPHRAGGWRCLAERSLALVRLECGTLGFCPFLQNRAW</sequence>
<feature type="domain" description="Gfo/Idh/MocA-like oxidoreductase N-terminal" evidence="1">
    <location>
        <begin position="3"/>
        <end position="107"/>
    </location>
</feature>
<evidence type="ECO:0000313" key="3">
    <source>
        <dbReference type="Proteomes" id="UP001161704"/>
    </source>
</evidence>
<evidence type="ECO:0000313" key="2">
    <source>
        <dbReference type="EMBL" id="MDH1505395.1"/>
    </source>
</evidence>
<evidence type="ECO:0000259" key="1">
    <source>
        <dbReference type="Pfam" id="PF01408"/>
    </source>
</evidence>